<dbReference type="SUPFAM" id="SSF46689">
    <property type="entry name" value="Homeodomain-like"/>
    <property type="match status" value="1"/>
</dbReference>
<comment type="caution">
    <text evidence="6">The sequence shown here is derived from an EMBL/GenBank/DDBJ whole genome shotgun (WGS) entry which is preliminary data.</text>
</comment>
<reference evidence="7" key="1">
    <citation type="journal article" date="2019" name="Int. J. Syst. Evol. Microbiol.">
        <title>The Global Catalogue of Microorganisms (GCM) 10K type strain sequencing project: providing services to taxonomists for standard genome sequencing and annotation.</title>
        <authorList>
            <consortium name="The Broad Institute Genomics Platform"/>
            <consortium name="The Broad Institute Genome Sequencing Center for Infectious Disease"/>
            <person name="Wu L."/>
            <person name="Ma J."/>
        </authorList>
    </citation>
    <scope>NUCLEOTIDE SEQUENCE [LARGE SCALE GENOMIC DNA]</scope>
    <source>
        <strain evidence="7">ICMP 6774ER</strain>
    </source>
</reference>
<dbReference type="Pfam" id="PF00440">
    <property type="entry name" value="TetR_N"/>
    <property type="match status" value="1"/>
</dbReference>
<evidence type="ECO:0000313" key="6">
    <source>
        <dbReference type="EMBL" id="MFD1930115.1"/>
    </source>
</evidence>
<proteinExistence type="predicted"/>
<dbReference type="PROSITE" id="PS50977">
    <property type="entry name" value="HTH_TETR_2"/>
    <property type="match status" value="1"/>
</dbReference>
<evidence type="ECO:0000256" key="2">
    <source>
        <dbReference type="ARBA" id="ARBA00023125"/>
    </source>
</evidence>
<keyword evidence="7" id="KW-1185">Reference proteome</keyword>
<evidence type="ECO:0000259" key="5">
    <source>
        <dbReference type="PROSITE" id="PS50977"/>
    </source>
</evidence>
<gene>
    <name evidence="6" type="ORF">ACFSKW_01355</name>
</gene>
<dbReference type="Gene3D" id="1.10.357.10">
    <property type="entry name" value="Tetracycline Repressor, domain 2"/>
    <property type="match status" value="1"/>
</dbReference>
<evidence type="ECO:0000256" key="3">
    <source>
        <dbReference type="ARBA" id="ARBA00023163"/>
    </source>
</evidence>
<name>A0ABW4SMS4_9ACTN</name>
<keyword evidence="1" id="KW-0805">Transcription regulation</keyword>
<accession>A0ABW4SMS4</accession>
<dbReference type="PANTHER" id="PTHR30055">
    <property type="entry name" value="HTH-TYPE TRANSCRIPTIONAL REGULATOR RUTR"/>
    <property type="match status" value="1"/>
</dbReference>
<evidence type="ECO:0000313" key="7">
    <source>
        <dbReference type="Proteomes" id="UP001597368"/>
    </source>
</evidence>
<dbReference type="PANTHER" id="PTHR30055:SF234">
    <property type="entry name" value="HTH-TYPE TRANSCRIPTIONAL REGULATOR BETI"/>
    <property type="match status" value="1"/>
</dbReference>
<dbReference type="EMBL" id="JBHUFV010000003">
    <property type="protein sequence ID" value="MFD1930115.1"/>
    <property type="molecule type" value="Genomic_DNA"/>
</dbReference>
<dbReference type="InterPro" id="IPR050109">
    <property type="entry name" value="HTH-type_TetR-like_transc_reg"/>
</dbReference>
<dbReference type="InterPro" id="IPR001647">
    <property type="entry name" value="HTH_TetR"/>
</dbReference>
<dbReference type="RefSeq" id="WP_379568219.1">
    <property type="nucleotide sequence ID" value="NZ_JBHUFV010000003.1"/>
</dbReference>
<dbReference type="InterPro" id="IPR009057">
    <property type="entry name" value="Homeodomain-like_sf"/>
</dbReference>
<keyword evidence="3" id="KW-0804">Transcription</keyword>
<organism evidence="6 7">
    <name type="scientific">Nonomuraea mangrovi</name>
    <dbReference type="NCBI Taxonomy" id="2316207"/>
    <lineage>
        <taxon>Bacteria</taxon>
        <taxon>Bacillati</taxon>
        <taxon>Actinomycetota</taxon>
        <taxon>Actinomycetes</taxon>
        <taxon>Streptosporangiales</taxon>
        <taxon>Streptosporangiaceae</taxon>
        <taxon>Nonomuraea</taxon>
    </lineage>
</organism>
<evidence type="ECO:0000256" key="1">
    <source>
        <dbReference type="ARBA" id="ARBA00023015"/>
    </source>
</evidence>
<evidence type="ECO:0000256" key="4">
    <source>
        <dbReference type="PROSITE-ProRule" id="PRU00335"/>
    </source>
</evidence>
<keyword evidence="2 4" id="KW-0238">DNA-binding</keyword>
<dbReference type="Gene3D" id="1.10.10.60">
    <property type="entry name" value="Homeodomain-like"/>
    <property type="match status" value="1"/>
</dbReference>
<protein>
    <submittedName>
        <fullName evidence="6">TetR/AcrR family transcriptional regulator</fullName>
    </submittedName>
</protein>
<feature type="DNA-binding region" description="H-T-H motif" evidence="4">
    <location>
        <begin position="37"/>
        <end position="56"/>
    </location>
</feature>
<feature type="domain" description="HTH tetR-type" evidence="5">
    <location>
        <begin position="14"/>
        <end position="74"/>
    </location>
</feature>
<dbReference type="Proteomes" id="UP001597368">
    <property type="component" value="Unassembled WGS sequence"/>
</dbReference>
<sequence length="206" mass="22363">MSTDALGLREQKKRETRQAISDHATRLFVEHGFERTTISDIAAASRVAKMTVTNYFPRKEDMALDHHEEFVASLAQTVRGRARGESALAALRAAFLAAVERRDPVIGFTGEPFARMIADSPTLVARLRDLHEQREEALAAELGGDVEARAAAAALAGVHRVLFAELMRRTLEHEDADAVAAALEKAATTAFGLLEPSLGGYAVREA</sequence>